<feature type="signal peptide" evidence="2">
    <location>
        <begin position="1"/>
        <end position="24"/>
    </location>
</feature>
<dbReference type="InterPro" id="IPR028994">
    <property type="entry name" value="Integrin_alpha_N"/>
</dbReference>
<organism evidence="3 4">
    <name type="scientific">Saccharopolyspora erythraea</name>
    <name type="common">Streptomyces erythraeus</name>
    <dbReference type="NCBI Taxonomy" id="1836"/>
    <lineage>
        <taxon>Bacteria</taxon>
        <taxon>Bacillati</taxon>
        <taxon>Actinomycetota</taxon>
        <taxon>Actinomycetes</taxon>
        <taxon>Pseudonocardiales</taxon>
        <taxon>Pseudonocardiaceae</taxon>
        <taxon>Saccharopolyspora</taxon>
    </lineage>
</organism>
<accession>A0ABP3N208</accession>
<evidence type="ECO:0000313" key="4">
    <source>
        <dbReference type="Proteomes" id="UP001500729"/>
    </source>
</evidence>
<evidence type="ECO:0008006" key="5">
    <source>
        <dbReference type="Google" id="ProtNLM"/>
    </source>
</evidence>
<protein>
    <recommendedName>
        <fullName evidence="5">VCBS repeat-containing protein</fullName>
    </recommendedName>
</protein>
<evidence type="ECO:0000256" key="1">
    <source>
        <dbReference type="SAM" id="MobiDB-lite"/>
    </source>
</evidence>
<proteinExistence type="predicted"/>
<feature type="chain" id="PRO_5046177808" description="VCBS repeat-containing protein" evidence="2">
    <location>
        <begin position="25"/>
        <end position="206"/>
    </location>
</feature>
<sequence>MRSKLVTGVAAASMAVLSQAPAHAQEPGVKADIDGDGRADPVSLRQVSDDQMLLRAGLSEEFTDAVVSGNARGLPLIPVDVNADGIDEVMVPESVGANTVIYTTWRYTPEAGLHPVRTADGKPLTLAEGGGARALSSYGCTPAADGRLLVGVNAFATPDDSAFEGERVTYAVRDGVATLVADVPVQGAGRDDPRLQADPATCAPLD</sequence>
<keyword evidence="2" id="KW-0732">Signal</keyword>
<gene>
    <name evidence="3" type="ORF">GCM10009533_33220</name>
</gene>
<keyword evidence="4" id="KW-1185">Reference proteome</keyword>
<dbReference type="EMBL" id="BAAAGS010000020">
    <property type="protein sequence ID" value="GAA0531415.1"/>
    <property type="molecule type" value="Genomic_DNA"/>
</dbReference>
<comment type="caution">
    <text evidence="3">The sequence shown here is derived from an EMBL/GenBank/DDBJ whole genome shotgun (WGS) entry which is preliminary data.</text>
</comment>
<dbReference type="Proteomes" id="UP001500729">
    <property type="component" value="Unassembled WGS sequence"/>
</dbReference>
<name>A0ABP3N208_SACER</name>
<evidence type="ECO:0000313" key="3">
    <source>
        <dbReference type="EMBL" id="GAA0531415.1"/>
    </source>
</evidence>
<dbReference type="SUPFAM" id="SSF69318">
    <property type="entry name" value="Integrin alpha N-terminal domain"/>
    <property type="match status" value="1"/>
</dbReference>
<evidence type="ECO:0000256" key="2">
    <source>
        <dbReference type="SAM" id="SignalP"/>
    </source>
</evidence>
<reference evidence="4" key="1">
    <citation type="journal article" date="2019" name="Int. J. Syst. Evol. Microbiol.">
        <title>The Global Catalogue of Microorganisms (GCM) 10K type strain sequencing project: providing services to taxonomists for standard genome sequencing and annotation.</title>
        <authorList>
            <consortium name="The Broad Institute Genomics Platform"/>
            <consortium name="The Broad Institute Genome Sequencing Center for Infectious Disease"/>
            <person name="Wu L."/>
            <person name="Ma J."/>
        </authorList>
    </citation>
    <scope>NUCLEOTIDE SEQUENCE [LARGE SCALE GENOMIC DNA]</scope>
    <source>
        <strain evidence="4">JCM 10303</strain>
    </source>
</reference>
<feature type="region of interest" description="Disordered" evidence="1">
    <location>
        <begin position="187"/>
        <end position="206"/>
    </location>
</feature>
<dbReference type="RefSeq" id="WP_143538032.1">
    <property type="nucleotide sequence ID" value="NZ_BAAAGS010000020.1"/>
</dbReference>